<dbReference type="InterPro" id="IPR003593">
    <property type="entry name" value="AAA+_ATPase"/>
</dbReference>
<feature type="compositionally biased region" description="Basic and acidic residues" evidence="5">
    <location>
        <begin position="245"/>
        <end position="261"/>
    </location>
</feature>
<keyword evidence="1" id="KW-1003">Cell membrane</keyword>
<dbReference type="InterPro" id="IPR027417">
    <property type="entry name" value="P-loop_NTPase"/>
</dbReference>
<protein>
    <submittedName>
        <fullName evidence="7">ATP-binding cassette domain-containing protein</fullName>
    </submittedName>
</protein>
<dbReference type="InterPro" id="IPR003439">
    <property type="entry name" value="ABC_transporter-like_ATP-bd"/>
</dbReference>
<dbReference type="InterPro" id="IPR017871">
    <property type="entry name" value="ABC_transporter-like_CS"/>
</dbReference>
<gene>
    <name evidence="7" type="ORF">GJ699_25245</name>
</gene>
<organism evidence="7 8">
    <name type="scientific">Duganella guangzhouensis</name>
    <dbReference type="NCBI Taxonomy" id="2666084"/>
    <lineage>
        <taxon>Bacteria</taxon>
        <taxon>Pseudomonadati</taxon>
        <taxon>Pseudomonadota</taxon>
        <taxon>Betaproteobacteria</taxon>
        <taxon>Burkholderiales</taxon>
        <taxon>Oxalobacteraceae</taxon>
        <taxon>Telluria group</taxon>
        <taxon>Duganella</taxon>
    </lineage>
</organism>
<dbReference type="GO" id="GO:0005524">
    <property type="term" value="F:ATP binding"/>
    <property type="evidence" value="ECO:0007669"/>
    <property type="project" value="UniProtKB-KW"/>
</dbReference>
<name>A0A6I2LAK4_9BURK</name>
<dbReference type="GO" id="GO:0016887">
    <property type="term" value="F:ATP hydrolysis activity"/>
    <property type="evidence" value="ECO:0007669"/>
    <property type="project" value="InterPro"/>
</dbReference>
<dbReference type="PROSITE" id="PS50893">
    <property type="entry name" value="ABC_TRANSPORTER_2"/>
    <property type="match status" value="2"/>
</dbReference>
<dbReference type="SMART" id="SM00382">
    <property type="entry name" value="AAA"/>
    <property type="match status" value="2"/>
</dbReference>
<keyword evidence="3" id="KW-0547">Nucleotide-binding</keyword>
<proteinExistence type="predicted"/>
<feature type="region of interest" description="Disordered" evidence="5">
    <location>
        <begin position="245"/>
        <end position="274"/>
    </location>
</feature>
<dbReference type="FunFam" id="3.40.50.300:FF:001320">
    <property type="entry name" value="Heme ABC transporter ATP-binding protein"/>
    <property type="match status" value="1"/>
</dbReference>
<dbReference type="InterPro" id="IPR050611">
    <property type="entry name" value="ABCF"/>
</dbReference>
<dbReference type="PANTHER" id="PTHR19211:SF6">
    <property type="entry name" value="BLL7188 PROTEIN"/>
    <property type="match status" value="1"/>
</dbReference>
<dbReference type="Pfam" id="PF00005">
    <property type="entry name" value="ABC_tran"/>
    <property type="match status" value="2"/>
</dbReference>
<dbReference type="PANTHER" id="PTHR19211">
    <property type="entry name" value="ATP-BINDING TRANSPORT PROTEIN-RELATED"/>
    <property type="match status" value="1"/>
</dbReference>
<dbReference type="Gene3D" id="3.40.50.300">
    <property type="entry name" value="P-loop containing nucleotide triphosphate hydrolases"/>
    <property type="match status" value="2"/>
</dbReference>
<comment type="caution">
    <text evidence="7">The sequence shown here is derived from an EMBL/GenBank/DDBJ whole genome shotgun (WGS) entry which is preliminary data.</text>
</comment>
<evidence type="ECO:0000259" key="6">
    <source>
        <dbReference type="PROSITE" id="PS50893"/>
    </source>
</evidence>
<dbReference type="EMBL" id="WKJK01000016">
    <property type="protein sequence ID" value="MRW93299.1"/>
    <property type="molecule type" value="Genomic_DNA"/>
</dbReference>
<keyword evidence="4 7" id="KW-0067">ATP-binding</keyword>
<keyword evidence="2" id="KW-0677">Repeat</keyword>
<evidence type="ECO:0000256" key="3">
    <source>
        <dbReference type="ARBA" id="ARBA00022741"/>
    </source>
</evidence>
<sequence>MTNTCLTLQGVCFTLADGRILFHDLNEVFDQRRTALVGANGAGKSVLARLLAGALAPSAGHCLRGGTVYYLAQQIAPAATVAELAGVQPALAALRRIEHGSADPADFDLLAERWDLRERLKAELDRCGLPHLQPDTAAATLSGGEAMRVALAGAWLSDADFLILDEPSNHLDHANRTALLAQLRRWPNGLLVISHDRALLAQMERIVELSPLGLRSYGGDYAFYADCKRAETDSAQRLLEQRKLERKRETQAMREQQERQQRRQAHGASEGRDANQANILLGGQKNRAQASAGKLRQQHAVQQERLSRQVREAARHIVPTGAIAMHAMAGEQVARQRMAQLDSVVLPYGVPDALSLTISGQQRIGVTGANGSGKSTLLKLLAGQLAPRSGHCEVRARTAYLDQQLAQLEPQRSAVAHLLAVNREAGEAALRTHLAQMGMDAQLAAAPVGTLSGGERLKVALACALYAAPAAQLLLLDEPSNHLDLPTLQALEAMLRQYRGAFLVVSHDEVFLQALQLSHRLQVGADGWTLEAVSEEWP</sequence>
<evidence type="ECO:0000256" key="1">
    <source>
        <dbReference type="ARBA" id="ARBA00022475"/>
    </source>
</evidence>
<dbReference type="SUPFAM" id="SSF52540">
    <property type="entry name" value="P-loop containing nucleoside triphosphate hydrolases"/>
    <property type="match status" value="2"/>
</dbReference>
<evidence type="ECO:0000256" key="4">
    <source>
        <dbReference type="ARBA" id="ARBA00022840"/>
    </source>
</evidence>
<reference evidence="7 8" key="1">
    <citation type="submission" date="2019-11" db="EMBL/GenBank/DDBJ databases">
        <title>Novel species isolated from a subtropical stream in China.</title>
        <authorList>
            <person name="Lu H."/>
        </authorList>
    </citation>
    <scope>NUCLEOTIDE SEQUENCE [LARGE SCALE GENOMIC DNA]</scope>
    <source>
        <strain evidence="7 8">FT80W</strain>
    </source>
</reference>
<evidence type="ECO:0000256" key="2">
    <source>
        <dbReference type="ARBA" id="ARBA00022737"/>
    </source>
</evidence>
<dbReference type="PROSITE" id="PS00211">
    <property type="entry name" value="ABC_TRANSPORTER_1"/>
    <property type="match status" value="1"/>
</dbReference>
<dbReference type="AlphaFoldDB" id="A0A6I2LAK4"/>
<dbReference type="Proteomes" id="UP000433309">
    <property type="component" value="Unassembled WGS sequence"/>
</dbReference>
<dbReference type="RefSeq" id="WP_154381567.1">
    <property type="nucleotide sequence ID" value="NZ_WKJK01000016.1"/>
</dbReference>
<feature type="domain" description="ABC transporter" evidence="6">
    <location>
        <begin position="6"/>
        <end position="236"/>
    </location>
</feature>
<accession>A0A6I2LAK4</accession>
<feature type="domain" description="ABC transporter" evidence="6">
    <location>
        <begin position="336"/>
        <end position="536"/>
    </location>
</feature>
<keyword evidence="8" id="KW-1185">Reference proteome</keyword>
<evidence type="ECO:0000313" key="8">
    <source>
        <dbReference type="Proteomes" id="UP000433309"/>
    </source>
</evidence>
<keyword evidence="1" id="KW-0472">Membrane</keyword>
<evidence type="ECO:0000313" key="7">
    <source>
        <dbReference type="EMBL" id="MRW93299.1"/>
    </source>
</evidence>
<evidence type="ECO:0000256" key="5">
    <source>
        <dbReference type="SAM" id="MobiDB-lite"/>
    </source>
</evidence>